<dbReference type="GO" id="GO:0043161">
    <property type="term" value="P:proteasome-mediated ubiquitin-dependent protein catabolic process"/>
    <property type="evidence" value="ECO:0007669"/>
    <property type="project" value="TreeGrafter"/>
</dbReference>
<dbReference type="GO" id="GO:0005634">
    <property type="term" value="C:nucleus"/>
    <property type="evidence" value="ECO:0007669"/>
    <property type="project" value="TreeGrafter"/>
</dbReference>
<organism evidence="3 4">
    <name type="scientific">Trachymyrmex septentrionalis</name>
    <dbReference type="NCBI Taxonomy" id="34720"/>
    <lineage>
        <taxon>Eukaryota</taxon>
        <taxon>Metazoa</taxon>
        <taxon>Ecdysozoa</taxon>
        <taxon>Arthropoda</taxon>
        <taxon>Hexapoda</taxon>
        <taxon>Insecta</taxon>
        <taxon>Pterygota</taxon>
        <taxon>Neoptera</taxon>
        <taxon>Endopterygota</taxon>
        <taxon>Hymenoptera</taxon>
        <taxon>Apocrita</taxon>
        <taxon>Aculeata</taxon>
        <taxon>Formicoidea</taxon>
        <taxon>Formicidae</taxon>
        <taxon>Myrmicinae</taxon>
        <taxon>Trachymyrmex</taxon>
    </lineage>
</organism>
<evidence type="ECO:0000259" key="2">
    <source>
        <dbReference type="PROSITE" id="PS50033"/>
    </source>
</evidence>
<dbReference type="InterPro" id="IPR029071">
    <property type="entry name" value="Ubiquitin-like_domsf"/>
</dbReference>
<keyword evidence="4" id="KW-1185">Reference proteome</keyword>
<dbReference type="AlphaFoldDB" id="A0A195FDN8"/>
<sequence>MSTEIFQRAPLLLQLAPNVCLPAKRRVKCETGALHVEKFPMTNVCQDIWLPLKTLCASASPPDDSFVQKLAFPRFAEGFSQMLFDGIHEGHEKRDGDRRELKPMSQSGYCFRSTCSNGNRNSSKLRRSKSIRSYYFNSLQICIGSMKRQSQIALRERRYENQTVAFGVKCKLRGSIQLYPRSSVNNLFIELYRQGSKLIKFFDNLTKLSAWCSCVIEGNSIPEATQTHLGEKNPSELEVATMDRELIDKFIEVTGESEATARQYLTLADGNVEMAISLMFEGGRPPETENANPEPPVRAPILPTREILVPSDPMCSLPQLSNNVFDRFRDFAVETQRQEEEMTRRVTGGAKQLSQRKSKRLEDLFRPPCDILFLGSFMEARDHAKTLNRWLLVNVQNPQEFSCQVLNRDVWPNEHIQEIVKDHFILWQVLSNTSDGKRYIDFYNVMAYPYLAIVDPRTGECMKAYNNITVDSLISDLNDLLSTHPSPESATYEASDSKDWNNFPTTPPKRNTVADQIKNDCGPSSKTSRLLSEKVTYFGNENVASDNITSSSVSNLNAPSSSNTAFNKKRKLNECATKQQKDEKLKSDTTKSETGDEPFLRLCLRLPNGAKETLSMCATDTIEDFLIKMEEMGFPSTEHTFLVPFPKTNVGALSANTRLLDTILFPTNTVFISKI</sequence>
<feature type="domain" description="UBX" evidence="2">
    <location>
        <begin position="595"/>
        <end position="672"/>
    </location>
</feature>
<name>A0A195FDN8_9HYME</name>
<dbReference type="GO" id="GO:0043130">
    <property type="term" value="F:ubiquitin binding"/>
    <property type="evidence" value="ECO:0007669"/>
    <property type="project" value="TreeGrafter"/>
</dbReference>
<dbReference type="SUPFAM" id="SSF54236">
    <property type="entry name" value="Ubiquitin-like"/>
    <property type="match status" value="1"/>
</dbReference>
<dbReference type="PANTHER" id="PTHR23322">
    <property type="entry name" value="FAS-ASSOCIATED PROTEIN"/>
    <property type="match status" value="1"/>
</dbReference>
<reference evidence="3 4" key="1">
    <citation type="submission" date="2016-03" db="EMBL/GenBank/DDBJ databases">
        <title>Trachymyrmex septentrionalis WGS genome.</title>
        <authorList>
            <person name="Nygaard S."/>
            <person name="Hu H."/>
            <person name="Boomsma J."/>
            <person name="Zhang G."/>
        </authorList>
    </citation>
    <scope>NUCLEOTIDE SEQUENCE [LARGE SCALE GENOMIC DNA]</scope>
    <source>
        <strain evidence="3">Tsep2-gDNA-1</strain>
        <tissue evidence="3">Whole body</tissue>
    </source>
</reference>
<dbReference type="SUPFAM" id="SSF52833">
    <property type="entry name" value="Thioredoxin-like"/>
    <property type="match status" value="1"/>
</dbReference>
<accession>A0A195FDN8</accession>
<dbReference type="InterPro" id="IPR006577">
    <property type="entry name" value="UAS"/>
</dbReference>
<evidence type="ECO:0000313" key="4">
    <source>
        <dbReference type="Proteomes" id="UP000078541"/>
    </source>
</evidence>
<feature type="compositionally biased region" description="Polar residues" evidence="1">
    <location>
        <begin position="485"/>
        <end position="504"/>
    </location>
</feature>
<dbReference type="InterPro" id="IPR009060">
    <property type="entry name" value="UBA-like_sf"/>
</dbReference>
<dbReference type="InterPro" id="IPR050730">
    <property type="entry name" value="UBX_domain-protein"/>
</dbReference>
<dbReference type="SUPFAM" id="SSF46934">
    <property type="entry name" value="UBA-like"/>
    <property type="match status" value="1"/>
</dbReference>
<dbReference type="SMART" id="SM00594">
    <property type="entry name" value="UAS"/>
    <property type="match status" value="1"/>
</dbReference>
<dbReference type="Gene3D" id="3.10.20.90">
    <property type="entry name" value="Phosphatidylinositol 3-kinase Catalytic Subunit, Chain A, domain 1"/>
    <property type="match status" value="1"/>
</dbReference>
<dbReference type="InterPro" id="IPR036249">
    <property type="entry name" value="Thioredoxin-like_sf"/>
</dbReference>
<dbReference type="CDD" id="cd02958">
    <property type="entry name" value="UAS"/>
    <property type="match status" value="1"/>
</dbReference>
<dbReference type="Pfam" id="PF13899">
    <property type="entry name" value="Thioredoxin_7"/>
    <property type="match status" value="1"/>
</dbReference>
<dbReference type="Proteomes" id="UP000078541">
    <property type="component" value="Unassembled WGS sequence"/>
</dbReference>
<dbReference type="Gene3D" id="3.40.30.10">
    <property type="entry name" value="Glutaredoxin"/>
    <property type="match status" value="1"/>
</dbReference>
<gene>
    <name evidence="3" type="ORF">ALC56_07357</name>
</gene>
<evidence type="ECO:0000313" key="3">
    <source>
        <dbReference type="EMBL" id="KYN38317.1"/>
    </source>
</evidence>
<feature type="region of interest" description="Disordered" evidence="1">
    <location>
        <begin position="485"/>
        <end position="526"/>
    </location>
</feature>
<dbReference type="InterPro" id="IPR001012">
    <property type="entry name" value="UBX_dom"/>
</dbReference>
<dbReference type="PROSITE" id="PS50033">
    <property type="entry name" value="UBX"/>
    <property type="match status" value="1"/>
</dbReference>
<dbReference type="Pfam" id="PF14555">
    <property type="entry name" value="UBA_4"/>
    <property type="match status" value="1"/>
</dbReference>
<proteinExistence type="predicted"/>
<protein>
    <submittedName>
        <fullName evidence="3">UBX domain-containing protein 7</fullName>
    </submittedName>
</protein>
<dbReference type="Gene3D" id="1.10.8.10">
    <property type="entry name" value="DNA helicase RuvA subunit, C-terminal domain"/>
    <property type="match status" value="1"/>
</dbReference>
<dbReference type="EMBL" id="KQ981673">
    <property type="protein sequence ID" value="KYN38317.1"/>
    <property type="molecule type" value="Genomic_DNA"/>
</dbReference>
<dbReference type="STRING" id="34720.A0A195FDN8"/>
<evidence type="ECO:0000256" key="1">
    <source>
        <dbReference type="SAM" id="MobiDB-lite"/>
    </source>
</evidence>
<dbReference type="PANTHER" id="PTHR23322:SF6">
    <property type="entry name" value="UBX DOMAIN-CONTAINING PROTEIN 7"/>
    <property type="match status" value="1"/>
</dbReference>